<dbReference type="Proteomes" id="UP000321720">
    <property type="component" value="Unassembled WGS sequence"/>
</dbReference>
<dbReference type="EMBL" id="BJWG01000001">
    <property type="protein sequence ID" value="GEL93578.1"/>
    <property type="molecule type" value="Genomic_DNA"/>
</dbReference>
<keyword evidence="3" id="KW-0378">Hydrolase</keyword>
<accession>A0A511J6F9</accession>
<comment type="caution">
    <text evidence="5">The sequence shown here is derived from an EMBL/GenBank/DDBJ whole genome shotgun (WGS) entry which is preliminary data.</text>
</comment>
<evidence type="ECO:0000313" key="5">
    <source>
        <dbReference type="EMBL" id="GEL93578.1"/>
    </source>
</evidence>
<dbReference type="PANTHER" id="PTHR43270:SF12">
    <property type="entry name" value="SUCCINYL-DIAMINOPIMELATE DESUCCINYLASE"/>
    <property type="match status" value="1"/>
</dbReference>
<dbReference type="InterPro" id="IPR051458">
    <property type="entry name" value="Cyt/Met_Dipeptidase"/>
</dbReference>
<sequence>MDAPLLDDAGIAAEAARLTPGLVDDVVRLSRIPSVATDGFPVGPLHEAHDVAVDMLRAAGVQEISQIMLDGMTTPTIVADVAGPPGAPTVLVYTHYDVVPAGDDALWSSPPFEPVVVDGTVVGRGTADSKANIAAIAGAIRVWGARPPVTLRIILEGHEEFGSSYELHPLTSPDTYRADAMVIADVGNVRPGQPTLTIGLRGSVSVTVEAHTLGTDKHSGQFGGAAPDARTALIRALATLHDDAGDVVVPGLLREPWTGASYTQDEFRDLADVLPGVPLVGTGDLGSRIWSGPAITVIGFDAPPTTAPLNAVASSARAVLNLRVHPGQKAAEAGEALGAHLRAQRPFGIPLEVTVGEAGDGFLAKTGGPAWHAAERALSIAWDGAPVDTLAMGGSIPIVMAFDEAVPQAEKLLFGATDGYCNIHAPNERLLIDELTRTVVAMAIFWREVATALDTTDEEA</sequence>
<keyword evidence="2" id="KW-0479">Metal-binding</keyword>
<dbReference type="GO" id="GO:0008233">
    <property type="term" value="F:peptidase activity"/>
    <property type="evidence" value="ECO:0007669"/>
    <property type="project" value="UniProtKB-KW"/>
</dbReference>
<feature type="domain" description="Peptidase M20 dimerisation" evidence="4">
    <location>
        <begin position="198"/>
        <end position="344"/>
    </location>
</feature>
<evidence type="ECO:0000256" key="1">
    <source>
        <dbReference type="ARBA" id="ARBA00022670"/>
    </source>
</evidence>
<gene>
    <name evidence="5" type="ORF">CCO02nite_02360</name>
</gene>
<dbReference type="Gene3D" id="3.40.630.10">
    <property type="entry name" value="Zn peptidases"/>
    <property type="match status" value="1"/>
</dbReference>
<name>A0A511J6F9_9CELL</name>
<protein>
    <submittedName>
        <fullName evidence="5">Dipeptidase</fullName>
    </submittedName>
</protein>
<dbReference type="SUPFAM" id="SSF53187">
    <property type="entry name" value="Zn-dependent exopeptidases"/>
    <property type="match status" value="1"/>
</dbReference>
<dbReference type="RefSeq" id="WP_146841167.1">
    <property type="nucleotide sequence ID" value="NZ_BJWG01000001.1"/>
</dbReference>
<dbReference type="InterPro" id="IPR011650">
    <property type="entry name" value="Peptidase_M20_dimer"/>
</dbReference>
<evidence type="ECO:0000259" key="4">
    <source>
        <dbReference type="Pfam" id="PF07687"/>
    </source>
</evidence>
<dbReference type="Gene3D" id="3.30.70.360">
    <property type="match status" value="1"/>
</dbReference>
<dbReference type="Pfam" id="PF07687">
    <property type="entry name" value="M20_dimer"/>
    <property type="match status" value="1"/>
</dbReference>
<organism evidence="5 6">
    <name type="scientific">Cellulomonas composti</name>
    <dbReference type="NCBI Taxonomy" id="266130"/>
    <lineage>
        <taxon>Bacteria</taxon>
        <taxon>Bacillati</taxon>
        <taxon>Actinomycetota</taxon>
        <taxon>Actinomycetes</taxon>
        <taxon>Micrococcales</taxon>
        <taxon>Cellulomonadaceae</taxon>
        <taxon>Cellulomonas</taxon>
    </lineage>
</organism>
<dbReference type="GO" id="GO:0046872">
    <property type="term" value="F:metal ion binding"/>
    <property type="evidence" value="ECO:0007669"/>
    <property type="project" value="UniProtKB-KW"/>
</dbReference>
<dbReference type="AlphaFoldDB" id="A0A511J6F9"/>
<dbReference type="PANTHER" id="PTHR43270">
    <property type="entry name" value="BETA-ALA-HIS DIPEPTIDASE"/>
    <property type="match status" value="1"/>
</dbReference>
<dbReference type="NCBIfam" id="NF005914">
    <property type="entry name" value="PRK07907.1"/>
    <property type="match status" value="1"/>
</dbReference>
<dbReference type="OrthoDB" id="9761532at2"/>
<evidence type="ECO:0000256" key="2">
    <source>
        <dbReference type="ARBA" id="ARBA00022723"/>
    </source>
</evidence>
<keyword evidence="6" id="KW-1185">Reference proteome</keyword>
<dbReference type="InterPro" id="IPR002933">
    <property type="entry name" value="Peptidase_M20"/>
</dbReference>
<dbReference type="GO" id="GO:0006508">
    <property type="term" value="P:proteolysis"/>
    <property type="evidence" value="ECO:0007669"/>
    <property type="project" value="UniProtKB-KW"/>
</dbReference>
<dbReference type="Pfam" id="PF01546">
    <property type="entry name" value="Peptidase_M20"/>
    <property type="match status" value="1"/>
</dbReference>
<keyword evidence="1" id="KW-0645">Protease</keyword>
<evidence type="ECO:0000313" key="6">
    <source>
        <dbReference type="Proteomes" id="UP000321720"/>
    </source>
</evidence>
<evidence type="ECO:0000256" key="3">
    <source>
        <dbReference type="ARBA" id="ARBA00022801"/>
    </source>
</evidence>
<reference evidence="5 6" key="1">
    <citation type="submission" date="2019-07" db="EMBL/GenBank/DDBJ databases">
        <title>Whole genome shotgun sequence of Cellulomonas composti NBRC 100758.</title>
        <authorList>
            <person name="Hosoyama A."/>
            <person name="Uohara A."/>
            <person name="Ohji S."/>
            <person name="Ichikawa N."/>
        </authorList>
    </citation>
    <scope>NUCLEOTIDE SEQUENCE [LARGE SCALE GENOMIC DNA]</scope>
    <source>
        <strain evidence="5 6">NBRC 100758</strain>
    </source>
</reference>
<proteinExistence type="predicted"/>